<dbReference type="InterPro" id="IPR051886">
    <property type="entry name" value="Seed_Dev/Stress_Resp_Reg"/>
</dbReference>
<dbReference type="Pfam" id="PF14144">
    <property type="entry name" value="DOG1"/>
    <property type="match status" value="1"/>
</dbReference>
<keyword evidence="3" id="KW-1185">Reference proteome</keyword>
<dbReference type="AlphaFoldDB" id="A0A5D2GIH0"/>
<dbReference type="InterPro" id="IPR025422">
    <property type="entry name" value="TGA_domain"/>
</dbReference>
<dbReference type="PROSITE" id="PS51806">
    <property type="entry name" value="DOG1"/>
    <property type="match status" value="1"/>
</dbReference>
<accession>A0A5D2GIH0</accession>
<protein>
    <recommendedName>
        <fullName evidence="1">DOG1 domain-containing protein</fullName>
    </recommendedName>
</protein>
<dbReference type="SMR" id="A0A5D2GIH0"/>
<organism evidence="2 3">
    <name type="scientific">Gossypium darwinii</name>
    <name type="common">Darwin's cotton</name>
    <name type="synonym">Gossypium barbadense var. darwinii</name>
    <dbReference type="NCBI Taxonomy" id="34276"/>
    <lineage>
        <taxon>Eukaryota</taxon>
        <taxon>Viridiplantae</taxon>
        <taxon>Streptophyta</taxon>
        <taxon>Embryophyta</taxon>
        <taxon>Tracheophyta</taxon>
        <taxon>Spermatophyta</taxon>
        <taxon>Magnoliopsida</taxon>
        <taxon>eudicotyledons</taxon>
        <taxon>Gunneridae</taxon>
        <taxon>Pentapetalae</taxon>
        <taxon>rosids</taxon>
        <taxon>malvids</taxon>
        <taxon>Malvales</taxon>
        <taxon>Malvaceae</taxon>
        <taxon>Malvoideae</taxon>
        <taxon>Gossypium</taxon>
    </lineage>
</organism>
<dbReference type="EMBL" id="CM017692">
    <property type="protein sequence ID" value="TYH17914.1"/>
    <property type="molecule type" value="Genomic_DNA"/>
</dbReference>
<name>A0A5D2GIH0_GOSDA</name>
<sequence>MTALAKYLRAMADGNGSTSSIVENFGAFFNGWLVRQERFLEQLVQALRSQDEEEIERRGDLIQEVLSHYDQYSAEKFKAAREQVLLFYSPPWLTSFEKAQLWVGGFKPFILFKILTNSVTELTPEQEQAIERVKCETRKEERELTQASAAIQESLAALPLLNLVRCCGRAVDGEELELESAMRKLKEDMLRALESADKLRGSTVRKLLQTLSPVQTVKFLAASAEFQLAVRKWGLQKDQGRAAT</sequence>
<gene>
    <name evidence="2" type="ORF">ES288_A05G229300v1</name>
</gene>
<dbReference type="PANTHER" id="PTHR46354:SF1">
    <property type="entry name" value="PROTEIN RESPONSE TO ABA AND SALT 1-RELATED"/>
    <property type="match status" value="1"/>
</dbReference>
<dbReference type="GO" id="GO:0006351">
    <property type="term" value="P:DNA-templated transcription"/>
    <property type="evidence" value="ECO:0007669"/>
    <property type="project" value="InterPro"/>
</dbReference>
<proteinExistence type="predicted"/>
<evidence type="ECO:0000259" key="1">
    <source>
        <dbReference type="PROSITE" id="PS51806"/>
    </source>
</evidence>
<dbReference type="Proteomes" id="UP000323506">
    <property type="component" value="Chromosome A05"/>
</dbReference>
<evidence type="ECO:0000313" key="2">
    <source>
        <dbReference type="EMBL" id="TYH17914.1"/>
    </source>
</evidence>
<feature type="domain" description="DOG1" evidence="1">
    <location>
        <begin position="22"/>
        <end position="240"/>
    </location>
</feature>
<dbReference type="PANTHER" id="PTHR46354">
    <property type="entry name" value="DOG1 DOMAIN-CONTAINING PROTEIN"/>
    <property type="match status" value="1"/>
</dbReference>
<reference evidence="2 3" key="1">
    <citation type="submission" date="2019-06" db="EMBL/GenBank/DDBJ databases">
        <title>WGS assembly of Gossypium darwinii.</title>
        <authorList>
            <person name="Chen Z.J."/>
            <person name="Sreedasyam A."/>
            <person name="Ando A."/>
            <person name="Song Q."/>
            <person name="De L."/>
            <person name="Hulse-Kemp A."/>
            <person name="Ding M."/>
            <person name="Ye W."/>
            <person name="Kirkbride R."/>
            <person name="Jenkins J."/>
            <person name="Plott C."/>
            <person name="Lovell J."/>
            <person name="Lin Y.-M."/>
            <person name="Vaughn R."/>
            <person name="Liu B."/>
            <person name="Li W."/>
            <person name="Simpson S."/>
            <person name="Scheffler B."/>
            <person name="Saski C."/>
            <person name="Grover C."/>
            <person name="Hu G."/>
            <person name="Conover J."/>
            <person name="Carlson J."/>
            <person name="Shu S."/>
            <person name="Boston L."/>
            <person name="Williams M."/>
            <person name="Peterson D."/>
            <person name="Mcgee K."/>
            <person name="Jones D."/>
            <person name="Wendel J."/>
            <person name="Stelly D."/>
            <person name="Grimwood J."/>
            <person name="Schmutz J."/>
        </authorList>
    </citation>
    <scope>NUCLEOTIDE SEQUENCE [LARGE SCALE GENOMIC DNA]</scope>
    <source>
        <strain evidence="2">1808015.09</strain>
    </source>
</reference>
<dbReference type="GO" id="GO:0043565">
    <property type="term" value="F:sequence-specific DNA binding"/>
    <property type="evidence" value="ECO:0007669"/>
    <property type="project" value="InterPro"/>
</dbReference>
<evidence type="ECO:0000313" key="3">
    <source>
        <dbReference type="Proteomes" id="UP000323506"/>
    </source>
</evidence>